<dbReference type="OrthoDB" id="2389784at2759"/>
<dbReference type="PANTHER" id="PTHR46791:SF7">
    <property type="entry name" value="INTEGRASE CATALYTIC DOMAIN-CONTAINING PROTEIN"/>
    <property type="match status" value="1"/>
</dbReference>
<dbReference type="PANTHER" id="PTHR46791">
    <property type="entry name" value="EXPRESSED PROTEIN"/>
    <property type="match status" value="1"/>
</dbReference>
<accession>A0A915Z8X0</accession>
<evidence type="ECO:0000313" key="3">
    <source>
        <dbReference type="Proteomes" id="UP000684084"/>
    </source>
</evidence>
<name>A0A915Z8X0_9GLOM</name>
<dbReference type="InterPro" id="IPR058913">
    <property type="entry name" value="Integrase_dom_put"/>
</dbReference>
<dbReference type="Proteomes" id="UP000684084">
    <property type="component" value="Unassembled WGS sequence"/>
</dbReference>
<comment type="caution">
    <text evidence="2">The sequence shown here is derived from an EMBL/GenBank/DDBJ whole genome shotgun (WGS) entry which is preliminary data.</text>
</comment>
<dbReference type="EMBL" id="CAGKOT010000024">
    <property type="protein sequence ID" value="CAB5367629.1"/>
    <property type="molecule type" value="Genomic_DNA"/>
</dbReference>
<dbReference type="AlphaFoldDB" id="A0A915Z8X0"/>
<organism evidence="2 3">
    <name type="scientific">Rhizophagus irregularis</name>
    <dbReference type="NCBI Taxonomy" id="588596"/>
    <lineage>
        <taxon>Eukaryota</taxon>
        <taxon>Fungi</taxon>
        <taxon>Fungi incertae sedis</taxon>
        <taxon>Mucoromycota</taxon>
        <taxon>Glomeromycotina</taxon>
        <taxon>Glomeromycetes</taxon>
        <taxon>Glomerales</taxon>
        <taxon>Glomeraceae</taxon>
        <taxon>Rhizophagus</taxon>
    </lineage>
</organism>
<evidence type="ECO:0000259" key="1">
    <source>
        <dbReference type="Pfam" id="PF24764"/>
    </source>
</evidence>
<protein>
    <recommendedName>
        <fullName evidence="1">Integrase core domain-containing protein</fullName>
    </recommendedName>
</protein>
<gene>
    <name evidence="2" type="ORF">CHRIB12_LOCUS11354</name>
</gene>
<feature type="domain" description="Integrase core" evidence="1">
    <location>
        <begin position="201"/>
        <end position="253"/>
    </location>
</feature>
<sequence length="327" mass="37207">MASNFSTIEEQQFEEFANTIIQGSRNSLDSSDINMMELWIERLNTLSTMYSRLLNIQERTYYNTRISTILQLSDQLNVQIEALQDTNFNGMALSFQPTGAKTIYRRRKEFNIPDDLANYMNITDDQIDNIVKGLRVEHPFFGQVLLMGSIHSLGIRIPRQCLRDSLQRIDTFGILNRWSNIIPRKIYSVAGPNCLWHIDGNNRSDTVLSAFMSACQLFGIPSRIRADKGGENVKVQQYMEGYRGSMMQYGIRGLEDSVINPTEYGIDWNGPIPSVESDTVIVNESGNILDNDQYTNLISRVNPLQIDNCYGGGLFLPIIMTIFHTTS</sequence>
<proteinExistence type="predicted"/>
<dbReference type="VEuPathDB" id="FungiDB:RhiirFUN_010566"/>
<reference evidence="2" key="1">
    <citation type="submission" date="2020-05" db="EMBL/GenBank/DDBJ databases">
        <authorList>
            <person name="Rincon C."/>
            <person name="Sanders R I."/>
            <person name="Robbins C."/>
            <person name="Chaturvedi A."/>
        </authorList>
    </citation>
    <scope>NUCLEOTIDE SEQUENCE</scope>
    <source>
        <strain evidence="2">CHB12</strain>
    </source>
</reference>
<dbReference type="Pfam" id="PF24764">
    <property type="entry name" value="rva_4"/>
    <property type="match status" value="1"/>
</dbReference>
<evidence type="ECO:0000313" key="2">
    <source>
        <dbReference type="EMBL" id="CAB5367629.1"/>
    </source>
</evidence>
<dbReference type="VEuPathDB" id="FungiDB:RhiirFUN_010217"/>